<dbReference type="AlphaFoldDB" id="A0A425D2E3"/>
<sequence>MCMHRLPLLQYLLICRLHVPGKYILVSTNGRGATALTSSHCPLQLCMGALLRLQPEYLPKAHTPKSSANSCFVSAGLYAGVFLGSLILWRREHHGKGSSIGGFKDVAPFELFGTTLIYDDIEDTEEVEPLVAADTASLKKAIQQQRRVPSSPSIQQL</sequence>
<comment type="caution">
    <text evidence="1">The sequence shown here is derived from an EMBL/GenBank/DDBJ whole genome shotgun (WGS) entry which is preliminary data.</text>
</comment>
<keyword evidence="2" id="KW-1185">Reference proteome</keyword>
<dbReference type="VEuPathDB" id="FungiDB:H257_10052"/>
<proteinExistence type="predicted"/>
<accession>A0A425D2E3</accession>
<reference evidence="1" key="1">
    <citation type="submission" date="2018-07" db="EMBL/GenBank/DDBJ databases">
        <title>Annotation of Aphanomyces astaci genome assembly.</title>
        <authorList>
            <person name="Studholme D.J."/>
        </authorList>
    </citation>
    <scope>NUCLEOTIDE SEQUENCE [LARGE SCALE GENOMIC DNA]</scope>
    <source>
        <strain evidence="1">Pc</strain>
    </source>
</reference>
<organism evidence="1 2">
    <name type="scientific">Aphanomyces astaci</name>
    <name type="common">Crayfish plague agent</name>
    <dbReference type="NCBI Taxonomy" id="112090"/>
    <lineage>
        <taxon>Eukaryota</taxon>
        <taxon>Sar</taxon>
        <taxon>Stramenopiles</taxon>
        <taxon>Oomycota</taxon>
        <taxon>Saprolegniomycetes</taxon>
        <taxon>Saprolegniales</taxon>
        <taxon>Verrucalvaceae</taxon>
        <taxon>Aphanomyces</taxon>
    </lineage>
</organism>
<gene>
    <name evidence="1" type="ORF">B5M09_004187</name>
</gene>
<dbReference type="EMBL" id="MZMZ02002953">
    <property type="protein sequence ID" value="RQM23490.1"/>
    <property type="molecule type" value="Genomic_DNA"/>
</dbReference>
<dbReference type="Proteomes" id="UP000284702">
    <property type="component" value="Unassembled WGS sequence"/>
</dbReference>
<evidence type="ECO:0000313" key="2">
    <source>
        <dbReference type="Proteomes" id="UP000284702"/>
    </source>
</evidence>
<evidence type="ECO:0000313" key="1">
    <source>
        <dbReference type="EMBL" id="RQM23490.1"/>
    </source>
</evidence>
<name>A0A425D2E3_APHAT</name>
<protein>
    <submittedName>
        <fullName evidence="1">Uncharacterized protein</fullName>
    </submittedName>
</protein>